<dbReference type="RefSeq" id="WP_143806824.1">
    <property type="nucleotide sequence ID" value="NZ_FWXW01000001.1"/>
</dbReference>
<sequence>MSLKLLKIVFGNAQIGITTDGGTYEVFINATGSSSVKGTIVVASKTVQGGVSTAPAGSVVPIGVIYETGIDVGQKVKVVTYGKAQVLLASDQTSSTGFWCGVSSAEEGKMYQEANAPIGTSAHNQEIGHSLQTVSTAGALSLVQLHFN</sequence>
<dbReference type="OrthoDB" id="9853522at2"/>
<evidence type="ECO:0000313" key="1">
    <source>
        <dbReference type="EMBL" id="SMC35951.1"/>
    </source>
</evidence>
<keyword evidence="2" id="KW-1185">Reference proteome</keyword>
<proteinExistence type="predicted"/>
<organism evidence="1 2">
    <name type="scientific">Papillibacter cinnamivorans DSM 12816</name>
    <dbReference type="NCBI Taxonomy" id="1122930"/>
    <lineage>
        <taxon>Bacteria</taxon>
        <taxon>Bacillati</taxon>
        <taxon>Bacillota</taxon>
        <taxon>Clostridia</taxon>
        <taxon>Eubacteriales</taxon>
        <taxon>Oscillospiraceae</taxon>
        <taxon>Papillibacter</taxon>
    </lineage>
</organism>
<dbReference type="Proteomes" id="UP000192790">
    <property type="component" value="Unassembled WGS sequence"/>
</dbReference>
<dbReference type="EMBL" id="FWXW01000001">
    <property type="protein sequence ID" value="SMC35951.1"/>
    <property type="molecule type" value="Genomic_DNA"/>
</dbReference>
<gene>
    <name evidence="1" type="ORF">SAMN02745168_0447</name>
</gene>
<accession>A0A1W1YJI8</accession>
<evidence type="ECO:0000313" key="2">
    <source>
        <dbReference type="Proteomes" id="UP000192790"/>
    </source>
</evidence>
<dbReference type="AlphaFoldDB" id="A0A1W1YJI8"/>
<name>A0A1W1YJI8_9FIRM</name>
<reference evidence="1 2" key="1">
    <citation type="submission" date="2017-04" db="EMBL/GenBank/DDBJ databases">
        <authorList>
            <person name="Afonso C.L."/>
            <person name="Miller P.J."/>
            <person name="Scott M.A."/>
            <person name="Spackman E."/>
            <person name="Goraichik I."/>
            <person name="Dimitrov K.M."/>
            <person name="Suarez D.L."/>
            <person name="Swayne D.E."/>
        </authorList>
    </citation>
    <scope>NUCLEOTIDE SEQUENCE [LARGE SCALE GENOMIC DNA]</scope>
    <source>
        <strain evidence="1 2">DSM 12816</strain>
    </source>
</reference>
<protein>
    <submittedName>
        <fullName evidence="1">Uncharacterized protein</fullName>
    </submittedName>
</protein>